<evidence type="ECO:0000313" key="8">
    <source>
        <dbReference type="Proteomes" id="UP001212152"/>
    </source>
</evidence>
<dbReference type="Pfam" id="PF05179">
    <property type="entry name" value="CDC73_C"/>
    <property type="match status" value="1"/>
</dbReference>
<dbReference type="PANTHER" id="PTHR12466:SF8">
    <property type="entry name" value="PARAFIBROMIN"/>
    <property type="match status" value="1"/>
</dbReference>
<gene>
    <name evidence="7" type="primary">CDC73</name>
    <name evidence="7" type="ORF">HDU87_002880</name>
</gene>
<protein>
    <submittedName>
        <fullName evidence="7">Accessory factor associated with RNA polymerase II</fullName>
    </submittedName>
</protein>
<organism evidence="7 8">
    <name type="scientific">Geranomyces variabilis</name>
    <dbReference type="NCBI Taxonomy" id="109894"/>
    <lineage>
        <taxon>Eukaryota</taxon>
        <taxon>Fungi</taxon>
        <taxon>Fungi incertae sedis</taxon>
        <taxon>Chytridiomycota</taxon>
        <taxon>Chytridiomycota incertae sedis</taxon>
        <taxon>Chytridiomycetes</taxon>
        <taxon>Spizellomycetales</taxon>
        <taxon>Powellomycetaceae</taxon>
        <taxon>Geranomyces</taxon>
    </lineage>
</organism>
<keyword evidence="8" id="KW-1185">Reference proteome</keyword>
<evidence type="ECO:0000259" key="6">
    <source>
        <dbReference type="Pfam" id="PF05179"/>
    </source>
</evidence>
<dbReference type="GO" id="GO:0032968">
    <property type="term" value="P:positive regulation of transcription elongation by RNA polymerase II"/>
    <property type="evidence" value="ECO:0007669"/>
    <property type="project" value="TreeGrafter"/>
</dbReference>
<dbReference type="Proteomes" id="UP001212152">
    <property type="component" value="Unassembled WGS sequence"/>
</dbReference>
<dbReference type="GO" id="GO:0016593">
    <property type="term" value="C:Cdc73/Paf1 complex"/>
    <property type="evidence" value="ECO:0007669"/>
    <property type="project" value="InterPro"/>
</dbReference>
<dbReference type="PANTHER" id="PTHR12466">
    <property type="entry name" value="CDC73 DOMAIN PROTEIN"/>
    <property type="match status" value="1"/>
</dbReference>
<comment type="caution">
    <text evidence="7">The sequence shown here is derived from an EMBL/GenBank/DDBJ whole genome shotgun (WGS) entry which is preliminary data.</text>
</comment>
<feature type="compositionally biased region" description="Low complexity" evidence="5">
    <location>
        <begin position="208"/>
        <end position="227"/>
    </location>
</feature>
<evidence type="ECO:0000256" key="1">
    <source>
        <dbReference type="ARBA" id="ARBA00004123"/>
    </source>
</evidence>
<feature type="domain" description="Cell division control protein 73 C-terminal" evidence="6">
    <location>
        <begin position="229"/>
        <end position="387"/>
    </location>
</feature>
<keyword evidence="3" id="KW-0804">Transcription</keyword>
<dbReference type="AlphaFoldDB" id="A0AAD5XT70"/>
<evidence type="ECO:0000256" key="3">
    <source>
        <dbReference type="ARBA" id="ARBA00023163"/>
    </source>
</evidence>
<feature type="region of interest" description="Disordered" evidence="5">
    <location>
        <begin position="183"/>
        <end position="227"/>
    </location>
</feature>
<comment type="subcellular location">
    <subcellularLocation>
        <location evidence="1">Nucleus</location>
    </subcellularLocation>
</comment>
<accession>A0AAD5XT70</accession>
<evidence type="ECO:0000256" key="2">
    <source>
        <dbReference type="ARBA" id="ARBA00010427"/>
    </source>
</evidence>
<dbReference type="InterPro" id="IPR031336">
    <property type="entry name" value="CDC73_C"/>
</dbReference>
<feature type="region of interest" description="Disordered" evidence="5">
    <location>
        <begin position="100"/>
        <end position="132"/>
    </location>
</feature>
<keyword evidence="4" id="KW-0539">Nucleus</keyword>
<dbReference type="InterPro" id="IPR038103">
    <property type="entry name" value="CDC73_C_sf"/>
</dbReference>
<comment type="similarity">
    <text evidence="2">Belongs to the CDC73 family.</text>
</comment>
<sequence>MASAISLLHKCHVSKTPYVLVPPPGEPTSLTDPRLAAAVRFGDVQIDISAPSGFKDYDVKCLLHFYQSRDIPFTDYVKASADDAQSLNFMDRKEVLALLESDPDAPRKDAGGLSSAKRALDGGAGGSDAKRPRLVLDPKDVAFAKEVKARERIISNDYGTTSLRVATKQTFTSLIELAKKCMADKHRKGPAQSGSTRAHADSRRPNPAQASRSQSQAKSSSRSKAAPESRIPIIIVPSVPTARLTLWNVKQFLAETTYVPTQKFIDDGTPKSVSVRFERQLRAGHQGMPKFPTTYQVVDSPDNIKPEDWPRVVAAFVTGQSWQFGRWKYKDPSQLFSKIKGFCLKYGDEPAPGDVDKWPVTKLDISRGIRHNDYNAVNKFWDHVDAFILRDKRKVFFDQ</sequence>
<evidence type="ECO:0000256" key="5">
    <source>
        <dbReference type="SAM" id="MobiDB-lite"/>
    </source>
</evidence>
<evidence type="ECO:0000313" key="7">
    <source>
        <dbReference type="EMBL" id="KAJ3179674.1"/>
    </source>
</evidence>
<dbReference type="Gene3D" id="3.40.50.11990">
    <property type="entry name" value="RNA polymerase II accessory factor, Cdc73 C-terminal domain"/>
    <property type="match status" value="1"/>
</dbReference>
<dbReference type="InterPro" id="IPR007852">
    <property type="entry name" value="Cdc73/Parafibromin"/>
</dbReference>
<dbReference type="GO" id="GO:0000993">
    <property type="term" value="F:RNA polymerase II complex binding"/>
    <property type="evidence" value="ECO:0007669"/>
    <property type="project" value="TreeGrafter"/>
</dbReference>
<dbReference type="GO" id="GO:0006368">
    <property type="term" value="P:transcription elongation by RNA polymerase II"/>
    <property type="evidence" value="ECO:0007669"/>
    <property type="project" value="InterPro"/>
</dbReference>
<name>A0AAD5XT70_9FUNG</name>
<evidence type="ECO:0000256" key="4">
    <source>
        <dbReference type="ARBA" id="ARBA00023242"/>
    </source>
</evidence>
<dbReference type="EMBL" id="JADGJQ010000020">
    <property type="protein sequence ID" value="KAJ3179674.1"/>
    <property type="molecule type" value="Genomic_DNA"/>
</dbReference>
<reference evidence="7" key="1">
    <citation type="submission" date="2020-05" db="EMBL/GenBank/DDBJ databases">
        <title>Phylogenomic resolution of chytrid fungi.</title>
        <authorList>
            <person name="Stajich J.E."/>
            <person name="Amses K."/>
            <person name="Simmons R."/>
            <person name="Seto K."/>
            <person name="Myers J."/>
            <person name="Bonds A."/>
            <person name="Quandt C.A."/>
            <person name="Barry K."/>
            <person name="Liu P."/>
            <person name="Grigoriev I."/>
            <person name="Longcore J.E."/>
            <person name="James T.Y."/>
        </authorList>
    </citation>
    <scope>NUCLEOTIDE SEQUENCE</scope>
    <source>
        <strain evidence="7">JEL0379</strain>
    </source>
</reference>
<proteinExistence type="inferred from homology"/>